<keyword evidence="5" id="KW-1185">Reference proteome</keyword>
<name>A0ABN0XXY2_9BACL</name>
<organism evidence="4 5">
    <name type="scientific">Paenibacillus motobuensis</name>
    <dbReference type="NCBI Taxonomy" id="295324"/>
    <lineage>
        <taxon>Bacteria</taxon>
        <taxon>Bacillati</taxon>
        <taxon>Bacillota</taxon>
        <taxon>Bacilli</taxon>
        <taxon>Bacillales</taxon>
        <taxon>Paenibacillaceae</taxon>
        <taxon>Paenibacillus</taxon>
    </lineage>
</organism>
<evidence type="ECO:0000313" key="4">
    <source>
        <dbReference type="EMBL" id="GAA0375693.1"/>
    </source>
</evidence>
<dbReference type="EMBL" id="BAAACX010000004">
    <property type="protein sequence ID" value="GAA0375693.1"/>
    <property type="molecule type" value="Genomic_DNA"/>
</dbReference>
<dbReference type="PANTHER" id="PTHR34847:SF1">
    <property type="entry name" value="NODULATION PROTEIN U"/>
    <property type="match status" value="1"/>
</dbReference>
<evidence type="ECO:0000259" key="3">
    <source>
        <dbReference type="Pfam" id="PF16861"/>
    </source>
</evidence>
<accession>A0ABN0XXY2</accession>
<comment type="similarity">
    <text evidence="1">Belongs to the NodU/CmcH family.</text>
</comment>
<feature type="domain" description="Carbamoyltransferase C-terminal" evidence="3">
    <location>
        <begin position="411"/>
        <end position="581"/>
    </location>
</feature>
<dbReference type="InterPro" id="IPR051338">
    <property type="entry name" value="NodU/CmcH_Carbamoyltrnsfr"/>
</dbReference>
<evidence type="ECO:0000256" key="1">
    <source>
        <dbReference type="ARBA" id="ARBA00006129"/>
    </source>
</evidence>
<dbReference type="Pfam" id="PF16861">
    <property type="entry name" value="Carbam_trans_C"/>
    <property type="match status" value="1"/>
</dbReference>
<dbReference type="InterPro" id="IPR003696">
    <property type="entry name" value="Carbtransf_dom"/>
</dbReference>
<dbReference type="Gene3D" id="3.30.420.40">
    <property type="match status" value="2"/>
</dbReference>
<dbReference type="Gene3D" id="3.90.870.20">
    <property type="entry name" value="Carbamoyltransferase, C-terminal domain"/>
    <property type="match status" value="1"/>
</dbReference>
<dbReference type="InterPro" id="IPR031730">
    <property type="entry name" value="Carbam_trans_C"/>
</dbReference>
<dbReference type="PANTHER" id="PTHR34847">
    <property type="entry name" value="NODULATION PROTEIN U"/>
    <property type="match status" value="1"/>
</dbReference>
<proteinExistence type="inferred from homology"/>
<feature type="domain" description="Carbamoyltransferase" evidence="2">
    <location>
        <begin position="34"/>
        <end position="354"/>
    </location>
</feature>
<dbReference type="InterPro" id="IPR043129">
    <property type="entry name" value="ATPase_NBD"/>
</dbReference>
<reference evidence="4 5" key="1">
    <citation type="journal article" date="2019" name="Int. J. Syst. Evol. Microbiol.">
        <title>The Global Catalogue of Microorganisms (GCM) 10K type strain sequencing project: providing services to taxonomists for standard genome sequencing and annotation.</title>
        <authorList>
            <consortium name="The Broad Institute Genomics Platform"/>
            <consortium name="The Broad Institute Genome Sequencing Center for Infectious Disease"/>
            <person name="Wu L."/>
            <person name="Ma J."/>
        </authorList>
    </citation>
    <scope>NUCLEOTIDE SEQUENCE [LARGE SCALE GENOMIC DNA]</scope>
    <source>
        <strain evidence="4 5">JCM 12774</strain>
    </source>
</reference>
<dbReference type="Proteomes" id="UP001500340">
    <property type="component" value="Unassembled WGS sequence"/>
</dbReference>
<sequence>MIVLGYSGLHNAMNYVKTNRAERPGEEKIVQGLDSAAALIIDGKIVACAEEERFNYEKQTCDFPINAISYCIKEAGIGIEDVDIIAHGFDYEPFKDIFAQYDKEMFDEIYSIENQKKLWHNHFGVTLNETNFVPVNHHLAHAASSYFPSGFKKSLCFVCDAMGENKSSTMFMVDDGNFKKLSTHSIKNSIGILYSIVTYHLGYEFNADEYKVMGLASYGNPEQFRDFFDTLIHYHEYGKIEIDWEQFGVDVSEDPFHRAKLEYLEKNIVHRGNGEYMDDLLINFAASAQEAVEKVFTHILSYWKGKTGINDICMAGGVLLNCKNNGKIINSQLFENIYVQPAAGDNGTALGAALYVSNLNNIKISKDNQNEIPFYGPSYNDSDYMNAISKFNNGILWTKFDNFELTCKDAASEVASDSVIGWFQGRMEYGPRALGARSIVANPISRDIKQRLNSIVKFRESYRPFAPISLKDEAEKYFEFNHSRIFDYMLATCMVKPEYRDKLIGITHVDGSARLQLIDKENKYFYDLLKSFGEITGCACMINTSFNVKGQPIICSPELAIETFLRIDMNALYIGNYKITKKCEVRYDS</sequence>
<protein>
    <submittedName>
        <fullName evidence="4">Carbamoyltransferase C-terminal domain-containing protein</fullName>
    </submittedName>
</protein>
<evidence type="ECO:0000259" key="2">
    <source>
        <dbReference type="Pfam" id="PF02543"/>
    </source>
</evidence>
<dbReference type="SUPFAM" id="SSF53067">
    <property type="entry name" value="Actin-like ATPase domain"/>
    <property type="match status" value="1"/>
</dbReference>
<gene>
    <name evidence="4" type="ORF">GCM10008933_03580</name>
</gene>
<evidence type="ECO:0000313" key="5">
    <source>
        <dbReference type="Proteomes" id="UP001500340"/>
    </source>
</evidence>
<dbReference type="Pfam" id="PF02543">
    <property type="entry name" value="Carbam_trans_N"/>
    <property type="match status" value="1"/>
</dbReference>
<comment type="caution">
    <text evidence="4">The sequence shown here is derived from an EMBL/GenBank/DDBJ whole genome shotgun (WGS) entry which is preliminary data.</text>
</comment>
<dbReference type="RefSeq" id="WP_343856743.1">
    <property type="nucleotide sequence ID" value="NZ_BAAACX010000004.1"/>
</dbReference>
<dbReference type="InterPro" id="IPR038152">
    <property type="entry name" value="Carbam_trans_C_sf"/>
</dbReference>